<dbReference type="AlphaFoldDB" id="A0A4C1XZA1"/>
<feature type="compositionally biased region" description="Basic residues" evidence="1">
    <location>
        <begin position="189"/>
        <end position="205"/>
    </location>
</feature>
<reference evidence="3 4" key="1">
    <citation type="journal article" date="2019" name="Commun. Biol.">
        <title>The bagworm genome reveals a unique fibroin gene that provides high tensile strength.</title>
        <authorList>
            <person name="Kono N."/>
            <person name="Nakamura H."/>
            <person name="Ohtoshi R."/>
            <person name="Tomita M."/>
            <person name="Numata K."/>
            <person name="Arakawa K."/>
        </authorList>
    </citation>
    <scope>NUCLEOTIDE SEQUENCE [LARGE SCALE GENOMIC DNA]</scope>
</reference>
<feature type="transmembrane region" description="Helical" evidence="2">
    <location>
        <begin position="15"/>
        <end position="38"/>
    </location>
</feature>
<keyword evidence="2" id="KW-1133">Transmembrane helix</keyword>
<evidence type="ECO:0000313" key="4">
    <source>
        <dbReference type="Proteomes" id="UP000299102"/>
    </source>
</evidence>
<dbReference type="EMBL" id="BGZK01000987">
    <property type="protein sequence ID" value="GBP67597.1"/>
    <property type="molecule type" value="Genomic_DNA"/>
</dbReference>
<keyword evidence="2" id="KW-0472">Membrane</keyword>
<keyword evidence="2" id="KW-0812">Transmembrane</keyword>
<name>A0A4C1XZA1_EUMVA</name>
<evidence type="ECO:0000256" key="2">
    <source>
        <dbReference type="SAM" id="Phobius"/>
    </source>
</evidence>
<evidence type="ECO:0000313" key="3">
    <source>
        <dbReference type="EMBL" id="GBP67597.1"/>
    </source>
</evidence>
<evidence type="ECO:0008006" key="5">
    <source>
        <dbReference type="Google" id="ProtNLM"/>
    </source>
</evidence>
<sequence>MLGVCWSGHSCAPRVYALCLGTGGTAIFTALVPCLLRIRMSRRCRRRRRVGSDEASSLQPTRDRVVLFLVYLVYLEVKTPASLDILKNTIIDALNKIGYECPAKILKKLVAKATPSSSRNSSDAESQASSRASSRSSSPATSATSSGKRNASSRSDEETSSSSGSDSIVVGSGSGSDPENADNTFSLVKSKKNNNKKARLARRRKSDANDMETEQTPSAATNTAGPSPRSDSPRTEIQVPVDTNMVPAGLHINYSKAVRVADENIKILSPDVETFRRLNKYLINSKVQFHTYALKEERKHKIVIRGVPDNIPTNDIKNDLIGQGFPAHAVYHIHRRDGSSTGLVLVVLPKTEEARNAWRRIRVETPHERSSRVVSPLPKIRSR</sequence>
<feature type="region of interest" description="Disordered" evidence="1">
    <location>
        <begin position="114"/>
        <end position="238"/>
    </location>
</feature>
<dbReference type="InterPro" id="IPR035979">
    <property type="entry name" value="RBD_domain_sf"/>
</dbReference>
<gene>
    <name evidence="3" type="ORF">EVAR_98651_1</name>
</gene>
<dbReference type="GO" id="GO:0003676">
    <property type="term" value="F:nucleic acid binding"/>
    <property type="evidence" value="ECO:0007669"/>
    <property type="project" value="InterPro"/>
</dbReference>
<dbReference type="OrthoDB" id="8123886at2759"/>
<feature type="compositionally biased region" description="Low complexity" evidence="1">
    <location>
        <begin position="160"/>
        <end position="171"/>
    </location>
</feature>
<keyword evidence="4" id="KW-1185">Reference proteome</keyword>
<evidence type="ECO:0000256" key="1">
    <source>
        <dbReference type="SAM" id="MobiDB-lite"/>
    </source>
</evidence>
<organism evidence="3 4">
    <name type="scientific">Eumeta variegata</name>
    <name type="common">Bagworm moth</name>
    <name type="synonym">Eumeta japonica</name>
    <dbReference type="NCBI Taxonomy" id="151549"/>
    <lineage>
        <taxon>Eukaryota</taxon>
        <taxon>Metazoa</taxon>
        <taxon>Ecdysozoa</taxon>
        <taxon>Arthropoda</taxon>
        <taxon>Hexapoda</taxon>
        <taxon>Insecta</taxon>
        <taxon>Pterygota</taxon>
        <taxon>Neoptera</taxon>
        <taxon>Endopterygota</taxon>
        <taxon>Lepidoptera</taxon>
        <taxon>Glossata</taxon>
        <taxon>Ditrysia</taxon>
        <taxon>Tineoidea</taxon>
        <taxon>Psychidae</taxon>
        <taxon>Oiketicinae</taxon>
        <taxon>Eumeta</taxon>
    </lineage>
</organism>
<dbReference type="Proteomes" id="UP000299102">
    <property type="component" value="Unassembled WGS sequence"/>
</dbReference>
<protein>
    <recommendedName>
        <fullName evidence="5">Nucleic-acid-binding protein from transposon X-element</fullName>
    </recommendedName>
</protein>
<accession>A0A4C1XZA1</accession>
<feature type="compositionally biased region" description="Polar residues" evidence="1">
    <location>
        <begin position="214"/>
        <end position="225"/>
    </location>
</feature>
<comment type="caution">
    <text evidence="3">The sequence shown here is derived from an EMBL/GenBank/DDBJ whole genome shotgun (WGS) entry which is preliminary data.</text>
</comment>
<proteinExistence type="predicted"/>
<feature type="compositionally biased region" description="Low complexity" evidence="1">
    <location>
        <begin position="116"/>
        <end position="146"/>
    </location>
</feature>
<dbReference type="SUPFAM" id="SSF54928">
    <property type="entry name" value="RNA-binding domain, RBD"/>
    <property type="match status" value="1"/>
</dbReference>